<proteinExistence type="predicted"/>
<sequence>MKNRVIKLAVIPAVLVALLSYIFISRQTNMIQIPVAKNFIHQGEIIDDSDITFLKLPSYALPQGVIKEKEKLVGKRAGVTRVAGDFFYDDVIKTVYVQVYEDETLICVNIPEPLTQFITEGTKLIIATTSTSNSGVPTFAVEDAEVVSLLSKTTNNIVSGSNTRYAIVKVKKDQAVQLAYALKGGEYTVIIQRQ</sequence>
<protein>
    <submittedName>
        <fullName evidence="2">Flagellar biosynthesis protein FlgA</fullName>
    </submittedName>
</protein>
<dbReference type="Gene3D" id="3.90.1210.10">
    <property type="entry name" value="Antifreeze-like/N-acetylneuraminic acid synthase C-terminal domain"/>
    <property type="match status" value="1"/>
</dbReference>
<reference evidence="2" key="1">
    <citation type="journal article" date="2020" name="mSystems">
        <title>Genome- and Community-Level Interaction Insights into Carbon Utilization and Element Cycling Functions of Hydrothermarchaeota in Hydrothermal Sediment.</title>
        <authorList>
            <person name="Zhou Z."/>
            <person name="Liu Y."/>
            <person name="Xu W."/>
            <person name="Pan J."/>
            <person name="Luo Z.H."/>
            <person name="Li M."/>
        </authorList>
    </citation>
    <scope>NUCLEOTIDE SEQUENCE [LARGE SCALE GENOMIC DNA]</scope>
    <source>
        <strain evidence="2">SpSt-102</strain>
    </source>
</reference>
<organism evidence="2">
    <name type="scientific">Caldicellulosiruptor owensensis</name>
    <dbReference type="NCBI Taxonomy" id="55205"/>
    <lineage>
        <taxon>Bacteria</taxon>
        <taxon>Bacillati</taxon>
        <taxon>Bacillota</taxon>
        <taxon>Bacillota incertae sedis</taxon>
        <taxon>Caldicellulosiruptorales</taxon>
        <taxon>Caldicellulosiruptoraceae</taxon>
        <taxon>Caldicellulosiruptor</taxon>
    </lineage>
</organism>
<keyword evidence="2" id="KW-0966">Cell projection</keyword>
<dbReference type="EMBL" id="DRUZ01000070">
    <property type="protein sequence ID" value="HHS01963.1"/>
    <property type="molecule type" value="Genomic_DNA"/>
</dbReference>
<dbReference type="InterPro" id="IPR013974">
    <property type="entry name" value="SAF"/>
</dbReference>
<comment type="caution">
    <text evidence="2">The sequence shown here is derived from an EMBL/GenBank/DDBJ whole genome shotgun (WGS) entry which is preliminary data.</text>
</comment>
<dbReference type="Pfam" id="PF08666">
    <property type="entry name" value="SAF"/>
    <property type="match status" value="1"/>
</dbReference>
<dbReference type="CDD" id="cd11614">
    <property type="entry name" value="SAF_CpaB_FlgA_like"/>
    <property type="match status" value="1"/>
</dbReference>
<keyword evidence="2" id="KW-0969">Cilium</keyword>
<keyword evidence="2" id="KW-0282">Flagellum</keyword>
<accession>A0A7C5V467</accession>
<dbReference type="SMART" id="SM00858">
    <property type="entry name" value="SAF"/>
    <property type="match status" value="1"/>
</dbReference>
<feature type="domain" description="SAF" evidence="1">
    <location>
        <begin position="31"/>
        <end position="93"/>
    </location>
</feature>
<evidence type="ECO:0000259" key="1">
    <source>
        <dbReference type="SMART" id="SM00858"/>
    </source>
</evidence>
<gene>
    <name evidence="2" type="ORF">ENL71_05490</name>
</gene>
<dbReference type="AlphaFoldDB" id="A0A7C5V467"/>
<evidence type="ECO:0000313" key="2">
    <source>
        <dbReference type="EMBL" id="HHS01963.1"/>
    </source>
</evidence>
<name>A0A7C5V467_9FIRM</name>